<evidence type="ECO:0000256" key="1">
    <source>
        <dbReference type="PIRSR" id="PIRSR601310-1"/>
    </source>
</evidence>
<evidence type="ECO:0000313" key="5">
    <source>
        <dbReference type="EMBL" id="KRN66162.1"/>
    </source>
</evidence>
<dbReference type="STRING" id="319652.IV80_GL001406"/>
<dbReference type="RefSeq" id="WP_057750727.1">
    <property type="nucleotide sequence ID" value="NZ_BJVH01000005.1"/>
</dbReference>
<organism evidence="5 6">
    <name type="scientific">Pediococcus cellicola</name>
    <dbReference type="NCBI Taxonomy" id="319652"/>
    <lineage>
        <taxon>Bacteria</taxon>
        <taxon>Bacillati</taxon>
        <taxon>Bacillota</taxon>
        <taxon>Bacilli</taxon>
        <taxon>Lactobacillales</taxon>
        <taxon>Lactobacillaceae</taxon>
        <taxon>Pediococcus</taxon>
    </lineage>
</organism>
<dbReference type="PANTHER" id="PTHR46648:SF1">
    <property type="entry name" value="ADENOSINE 5'-MONOPHOSPHORAMIDASE HNT1"/>
    <property type="match status" value="1"/>
</dbReference>
<comment type="caution">
    <text evidence="5">The sequence shown here is derived from an EMBL/GenBank/DDBJ whole genome shotgun (WGS) entry which is preliminary data.</text>
</comment>
<dbReference type="PANTHER" id="PTHR46648">
    <property type="entry name" value="HIT FAMILY PROTEIN 1"/>
    <property type="match status" value="1"/>
</dbReference>
<reference evidence="5 6" key="1">
    <citation type="journal article" date="2015" name="Genome Announc.">
        <title>Expanding the biotechnology potential of lactobacilli through comparative genomics of 213 strains and associated genera.</title>
        <authorList>
            <person name="Sun Z."/>
            <person name="Harris H.M."/>
            <person name="McCann A."/>
            <person name="Guo C."/>
            <person name="Argimon S."/>
            <person name="Zhang W."/>
            <person name="Yang X."/>
            <person name="Jeffery I.B."/>
            <person name="Cooney J.C."/>
            <person name="Kagawa T.F."/>
            <person name="Liu W."/>
            <person name="Song Y."/>
            <person name="Salvetti E."/>
            <person name="Wrobel A."/>
            <person name="Rasinkangas P."/>
            <person name="Parkhill J."/>
            <person name="Rea M.C."/>
            <person name="O'Sullivan O."/>
            <person name="Ritari J."/>
            <person name="Douillard F.P."/>
            <person name="Paul Ross R."/>
            <person name="Yang R."/>
            <person name="Briner A.E."/>
            <person name="Felis G.E."/>
            <person name="de Vos W.M."/>
            <person name="Barrangou R."/>
            <person name="Klaenhammer T.R."/>
            <person name="Caufield P.W."/>
            <person name="Cui Y."/>
            <person name="Zhang H."/>
            <person name="O'Toole P.W."/>
        </authorList>
    </citation>
    <scope>NUCLEOTIDE SEQUENCE [LARGE SCALE GENOMIC DNA]</scope>
    <source>
        <strain evidence="5 6">DSM 17757</strain>
    </source>
</reference>
<dbReference type="Gene3D" id="3.30.428.10">
    <property type="entry name" value="HIT-like"/>
    <property type="match status" value="1"/>
</dbReference>
<protein>
    <submittedName>
        <fullName evidence="5">Diadenosine tetraphosphate (Ap4A) hydrolase</fullName>
    </submittedName>
</protein>
<dbReference type="Pfam" id="PF01230">
    <property type="entry name" value="HIT"/>
    <property type="match status" value="1"/>
</dbReference>
<dbReference type="AlphaFoldDB" id="A0A0R2IM87"/>
<keyword evidence="6" id="KW-1185">Reference proteome</keyword>
<dbReference type="InterPro" id="IPR036265">
    <property type="entry name" value="HIT-like_sf"/>
</dbReference>
<name>A0A0R2IM87_9LACO</name>
<dbReference type="GO" id="GO:0016787">
    <property type="term" value="F:hydrolase activity"/>
    <property type="evidence" value="ECO:0007669"/>
    <property type="project" value="UniProtKB-KW"/>
</dbReference>
<evidence type="ECO:0000313" key="6">
    <source>
        <dbReference type="Proteomes" id="UP000051568"/>
    </source>
</evidence>
<dbReference type="Proteomes" id="UP000051568">
    <property type="component" value="Unassembled WGS sequence"/>
</dbReference>
<feature type="short sequence motif" description="Histidine triad motif" evidence="2 3">
    <location>
        <begin position="96"/>
        <end position="100"/>
    </location>
</feature>
<dbReference type="SUPFAM" id="SSF54197">
    <property type="entry name" value="HIT-like"/>
    <property type="match status" value="1"/>
</dbReference>
<dbReference type="PATRIC" id="fig|319652.3.peg.1423"/>
<keyword evidence="5" id="KW-0378">Hydrolase</keyword>
<evidence type="ECO:0000256" key="2">
    <source>
        <dbReference type="PIRSR" id="PIRSR601310-3"/>
    </source>
</evidence>
<accession>A0A0R2IM87</accession>
<gene>
    <name evidence="5" type="ORF">IV80_GL001406</name>
</gene>
<evidence type="ECO:0000259" key="4">
    <source>
        <dbReference type="PROSITE" id="PS51084"/>
    </source>
</evidence>
<dbReference type="InterPro" id="IPR001310">
    <property type="entry name" value="Histidine_triad_HIT"/>
</dbReference>
<dbReference type="GO" id="GO:0009117">
    <property type="term" value="P:nucleotide metabolic process"/>
    <property type="evidence" value="ECO:0007669"/>
    <property type="project" value="TreeGrafter"/>
</dbReference>
<dbReference type="InterPro" id="IPR011146">
    <property type="entry name" value="HIT-like"/>
</dbReference>
<feature type="active site" description="Tele-AMP-histidine intermediate" evidence="1">
    <location>
        <position position="98"/>
    </location>
</feature>
<feature type="domain" description="HIT" evidence="4">
    <location>
        <begin position="4"/>
        <end position="111"/>
    </location>
</feature>
<sequence>MDFDPNCVFCQKQPKDYVMANNLCVAFWDSHPVSKGHLLIVPRRHVAQIWDVTEAERQALVQLVADAKKHLDKQFKPDGYNVAINSGAAAGQSVFHCHIHLIPRYWNQTTKRLGAIPGQFLVPKARPEFKQSKQS</sequence>
<dbReference type="PRINTS" id="PR00332">
    <property type="entry name" value="HISTRIAD"/>
</dbReference>
<dbReference type="EMBL" id="JQBR01000005">
    <property type="protein sequence ID" value="KRN66162.1"/>
    <property type="molecule type" value="Genomic_DNA"/>
</dbReference>
<dbReference type="PROSITE" id="PS51084">
    <property type="entry name" value="HIT_2"/>
    <property type="match status" value="1"/>
</dbReference>
<proteinExistence type="predicted"/>
<dbReference type="OrthoDB" id="9784774at2"/>
<evidence type="ECO:0000256" key="3">
    <source>
        <dbReference type="PROSITE-ProRule" id="PRU00464"/>
    </source>
</evidence>